<evidence type="ECO:0000313" key="2">
    <source>
        <dbReference type="Proteomes" id="UP001152531"/>
    </source>
</evidence>
<comment type="caution">
    <text evidence="1">The sequence shown here is derived from an EMBL/GenBank/DDBJ whole genome shotgun (WGS) entry which is preliminary data.</text>
</comment>
<accession>A0ACA9Y5Y3</accession>
<dbReference type="EMBL" id="CALSDN010000003">
    <property type="protein sequence ID" value="CAH6720398.1"/>
    <property type="molecule type" value="Genomic_DNA"/>
</dbReference>
<proteinExistence type="predicted"/>
<protein>
    <submittedName>
        <fullName evidence="1">Histone-lysine N-methyltransferase, H3 lysine-4 specific</fullName>
    </submittedName>
</protein>
<dbReference type="Proteomes" id="UP001152531">
    <property type="component" value="Unassembled WGS sequence"/>
</dbReference>
<evidence type="ECO:0000313" key="1">
    <source>
        <dbReference type="EMBL" id="CAH6720398.1"/>
    </source>
</evidence>
<reference evidence="1" key="1">
    <citation type="submission" date="2022-06" db="EMBL/GenBank/DDBJ databases">
        <authorList>
            <person name="Legras J.-L."/>
            <person name="Devillers H."/>
            <person name="Grondin C."/>
        </authorList>
    </citation>
    <scope>NUCLEOTIDE SEQUENCE</scope>
    <source>
        <strain evidence="1">CLIB 1444</strain>
    </source>
</reference>
<gene>
    <name evidence="1" type="ORF">CLIB1444_03S11012</name>
</gene>
<name>A0ACA9Y5Y3_9ASCO</name>
<keyword evidence="2" id="KW-1185">Reference proteome</keyword>
<organism evidence="1 2">
    <name type="scientific">[Candida] jaroonii</name>
    <dbReference type="NCBI Taxonomy" id="467808"/>
    <lineage>
        <taxon>Eukaryota</taxon>
        <taxon>Fungi</taxon>
        <taxon>Dikarya</taxon>
        <taxon>Ascomycota</taxon>
        <taxon>Saccharomycotina</taxon>
        <taxon>Pichiomycetes</taxon>
        <taxon>Debaryomycetaceae</taxon>
        <taxon>Yamadazyma</taxon>
    </lineage>
</organism>
<sequence length="1008" mass="116119">MSYNNYRHNTYYNGYRSSYNGYSGYDKPGNGPGTPNGSNSYRPYKSYPSTSGPKTDKVDKTPSTDDTTGIKKNELTGTNMITGENSHDSQFDKLLIHADYLTSKLEKIRDRDISRNFKVVYDPELDKALSKSEKKAKSKKFHRVQDLVEVKDPRLTFNGKLESYLNKPNKRSKKFPFKQLPQTKFVYDEHSLGAEPLSELVIWDLPSNINEVYLTNFIQRFGNPIKDLKFVNDEENGVPLGIVTFKFQGNLEKSSRLANKLITDAARSGIKLDGIKLNIGLNDHDNKLLTSKRKLAEGKLRAERQKIQEEERAKFEELKKKKEEELKRKEQELKEKAKEEEFTKELTPRDKVETNITITSIKNNRRKISGYHLPSDLNKYIKDRPYIIIYDKYLSTKRVSSQDLKKVLSKYNWTRILSDRSGFFIVFNSLKECERCFYKEDGKRVFEYNIFMELCVPLNFKGDSKSNKENSDSVNEATNMLIKDFESYLTKDIRERIIAPAILDYLSDDLYPEIIKDLKAKEIQKVTPVVSNDTLKEKALSILSLQKKTVLPSFRKKITAPKRLGISKLNDKKKTIIPMSHALNFDNEESDSDEESSRSLTPVAPLKRQVSETSIEEEPKKKVRRSFLYDSSDEDQPEKMEIDEEIGEQDEEAIEDDKNEVDYSQLEEIYQPTFDFPRPTYEGFIPKRSKFDLSQFQDFIKDEEDFQLVKELYKDVIPASIKNIEYWAWKLKTGGNEGLVTEIDNDVDTLPSQFNSVTGSFKSDGYRKINDSDKIAYLPHRKKIHKPIKTIQHEGDDDFEMESTPSLTTTNNNTNNTKDTNQNQNHSSRVNRANNRRLAADISAQKQMIGSESDILNLNALAKRKKPVTFARSAIHNWGLYALDPIGAKEMIIEYVGESIRQQVAEHREKSYLKTGIGSSYLFRIDENTVIDATKKGGIARFINHSCSPSCTAKIIKVEGKKRIVIYALRDIEANEELTYDYKFERETNDAERIRCLCGAPGCKGYLN</sequence>